<dbReference type="PANTHER" id="PTHR42923">
    <property type="entry name" value="PROTOPORPHYRINOGEN OXIDASE"/>
    <property type="match status" value="1"/>
</dbReference>
<evidence type="ECO:0000259" key="1">
    <source>
        <dbReference type="Pfam" id="PF01593"/>
    </source>
</evidence>
<accession>A0A852RBZ2</accession>
<dbReference type="SUPFAM" id="SSF51905">
    <property type="entry name" value="FAD/NAD(P)-binding domain"/>
    <property type="match status" value="1"/>
</dbReference>
<keyword evidence="2" id="KW-0560">Oxidoreductase</keyword>
<comment type="caution">
    <text evidence="2">The sequence shown here is derived from an EMBL/GenBank/DDBJ whole genome shotgun (WGS) entry which is preliminary data.</text>
</comment>
<reference evidence="2 3" key="1">
    <citation type="submission" date="2020-07" db="EMBL/GenBank/DDBJ databases">
        <title>Sequencing the genomes of 1000 actinobacteria strains.</title>
        <authorList>
            <person name="Klenk H.-P."/>
        </authorList>
    </citation>
    <scope>NUCLEOTIDE SEQUENCE [LARGE SCALE GENOMIC DNA]</scope>
    <source>
        <strain evidence="2 3">DSM 19082</strain>
    </source>
</reference>
<dbReference type="Gene3D" id="3.50.50.60">
    <property type="entry name" value="FAD/NAD(P)-binding domain"/>
    <property type="match status" value="1"/>
</dbReference>
<organism evidence="2 3">
    <name type="scientific">Nocardioides kongjuensis</name>
    <dbReference type="NCBI Taxonomy" id="349522"/>
    <lineage>
        <taxon>Bacteria</taxon>
        <taxon>Bacillati</taxon>
        <taxon>Actinomycetota</taxon>
        <taxon>Actinomycetes</taxon>
        <taxon>Propionibacteriales</taxon>
        <taxon>Nocardioidaceae</taxon>
        <taxon>Nocardioides</taxon>
    </lineage>
</organism>
<dbReference type="GO" id="GO:0097621">
    <property type="term" value="F:monoamine oxidase activity"/>
    <property type="evidence" value="ECO:0007669"/>
    <property type="project" value="UniProtKB-EC"/>
</dbReference>
<dbReference type="InterPro" id="IPR036188">
    <property type="entry name" value="FAD/NAD-bd_sf"/>
</dbReference>
<dbReference type="Proteomes" id="UP000582231">
    <property type="component" value="Unassembled WGS sequence"/>
</dbReference>
<dbReference type="EC" id="1.4.3.4" evidence="2"/>
<evidence type="ECO:0000313" key="2">
    <source>
        <dbReference type="EMBL" id="NYD30667.1"/>
    </source>
</evidence>
<dbReference type="Pfam" id="PF01593">
    <property type="entry name" value="Amino_oxidase"/>
    <property type="match status" value="1"/>
</dbReference>
<dbReference type="RefSeq" id="WP_179726891.1">
    <property type="nucleotide sequence ID" value="NZ_BAABEF010000001.1"/>
</dbReference>
<proteinExistence type="predicted"/>
<keyword evidence="3" id="KW-1185">Reference proteome</keyword>
<evidence type="ECO:0000313" key="3">
    <source>
        <dbReference type="Proteomes" id="UP000582231"/>
    </source>
</evidence>
<dbReference type="InterPro" id="IPR002937">
    <property type="entry name" value="Amino_oxidase"/>
</dbReference>
<feature type="domain" description="Amine oxidase" evidence="1">
    <location>
        <begin position="23"/>
        <end position="449"/>
    </location>
</feature>
<name>A0A852RBZ2_9ACTN</name>
<sequence>MTTARKDKIREETHEVVVIGAGMAGLMAATTLAERDVVVLEAADRAGGRVDTVRRGEYWINVGTQFTEGTGPLIDALHRHQVPLGTLEGKSVALNIGGKQVDTSNPFSLMLRSRMTWRDRFGLALVGSRILANVPFLEMSEDNRWANRVRAKLDRRRADFVLRGVSSELAHEMVRSWSGQWMGCEPEETAARQFVFSMGILLTDPEKVPNLTLPQGGNQTLTDILAADLGDRVRLGSPVSSVQWTDDGVVVDYRDADGPVRIRADRAIVAVPADIAVRIMPDLPTEYRTAFEAIRYGRYVVVGFFTHEDGEPQRWDDYLAVSTPGRAFQAVFNHAAAVRRGGVRKPGGALACFAGGAEADRLFELSDEEIVARFTADLLDLYPELAGKVDPGILRRHPRVVPFWAPGGRACLDTLRQSLGPVHLAGDYQLDVPSLADAAASGERAGQLVLASLEERGAELSGTPRGPSSPGR</sequence>
<dbReference type="AlphaFoldDB" id="A0A852RBZ2"/>
<dbReference type="InterPro" id="IPR050464">
    <property type="entry name" value="Zeta_carotene_desat/Oxidored"/>
</dbReference>
<protein>
    <submittedName>
        <fullName evidence="2">Monoamine oxidase</fullName>
        <ecNumber evidence="2">1.4.3.4</ecNumber>
    </submittedName>
</protein>
<dbReference type="EMBL" id="JACCBF010000001">
    <property type="protein sequence ID" value="NYD30667.1"/>
    <property type="molecule type" value="Genomic_DNA"/>
</dbReference>
<gene>
    <name evidence="2" type="ORF">BJ958_002213</name>
</gene>